<evidence type="ECO:0008006" key="9">
    <source>
        <dbReference type="Google" id="ProtNLM"/>
    </source>
</evidence>
<dbReference type="Pfam" id="PF05839">
    <property type="entry name" value="Apc13p"/>
    <property type="match status" value="1"/>
</dbReference>
<feature type="region of interest" description="Disordered" evidence="6">
    <location>
        <begin position="28"/>
        <end position="63"/>
    </location>
</feature>
<name>A0AA38X032_9EURO</name>
<keyword evidence="5" id="KW-0131">Cell cycle</keyword>
<comment type="similarity">
    <text evidence="1">Belongs to the APC13 family.</text>
</comment>
<dbReference type="AlphaFoldDB" id="A0AA38X032"/>
<keyword evidence="8" id="KW-1185">Reference proteome</keyword>
<keyword evidence="3" id="KW-0498">Mitosis</keyword>
<dbReference type="EMBL" id="JAPDRK010000019">
    <property type="protein sequence ID" value="KAJ9604315.1"/>
    <property type="molecule type" value="Genomic_DNA"/>
</dbReference>
<dbReference type="PANTHER" id="PTHR28526:SF1">
    <property type="entry name" value="ANAPHASE-PROMOTING COMPLEX SUBUNIT 13"/>
    <property type="match status" value="1"/>
</dbReference>
<dbReference type="Proteomes" id="UP001172673">
    <property type="component" value="Unassembled WGS sequence"/>
</dbReference>
<proteinExistence type="inferred from homology"/>
<dbReference type="GO" id="GO:0005680">
    <property type="term" value="C:anaphase-promoting complex"/>
    <property type="evidence" value="ECO:0007669"/>
    <property type="project" value="InterPro"/>
</dbReference>
<dbReference type="GO" id="GO:0051301">
    <property type="term" value="P:cell division"/>
    <property type="evidence" value="ECO:0007669"/>
    <property type="project" value="UniProtKB-KW"/>
</dbReference>
<evidence type="ECO:0000256" key="3">
    <source>
        <dbReference type="ARBA" id="ARBA00022776"/>
    </source>
</evidence>
<evidence type="ECO:0000256" key="1">
    <source>
        <dbReference type="ARBA" id="ARBA00006940"/>
    </source>
</evidence>
<comment type="caution">
    <text evidence="7">The sequence shown here is derived from an EMBL/GenBank/DDBJ whole genome shotgun (WGS) entry which is preliminary data.</text>
</comment>
<evidence type="ECO:0000256" key="5">
    <source>
        <dbReference type="ARBA" id="ARBA00023306"/>
    </source>
</evidence>
<feature type="compositionally biased region" description="Low complexity" evidence="6">
    <location>
        <begin position="38"/>
        <end position="59"/>
    </location>
</feature>
<evidence type="ECO:0000313" key="8">
    <source>
        <dbReference type="Proteomes" id="UP001172673"/>
    </source>
</evidence>
<sequence>MSRDSSATYIHMHSSRLADAFEEFCRPPSSTVFAPPGSTTNAQQQSTNNANNTNNNATQGTLADGSGMTALPGHYLPFEEITLPQHLMPTNPEDEDDVVPDMHAAFGINRALNQNSAAAGVIMSGAGSAAAGGVGGSGGAMGSGEPTGEASHAGVTREPIWRDLGLEGLVADVPRNGRSGVEQGGTGARREGRRTGLLLLR</sequence>
<keyword evidence="2" id="KW-0132">Cell division</keyword>
<organism evidence="7 8">
    <name type="scientific">Cladophialophora chaetospira</name>
    <dbReference type="NCBI Taxonomy" id="386627"/>
    <lineage>
        <taxon>Eukaryota</taxon>
        <taxon>Fungi</taxon>
        <taxon>Dikarya</taxon>
        <taxon>Ascomycota</taxon>
        <taxon>Pezizomycotina</taxon>
        <taxon>Eurotiomycetes</taxon>
        <taxon>Chaetothyriomycetidae</taxon>
        <taxon>Chaetothyriales</taxon>
        <taxon>Herpotrichiellaceae</taxon>
        <taxon>Cladophialophora</taxon>
    </lineage>
</organism>
<evidence type="ECO:0000256" key="2">
    <source>
        <dbReference type="ARBA" id="ARBA00022618"/>
    </source>
</evidence>
<evidence type="ECO:0000313" key="7">
    <source>
        <dbReference type="EMBL" id="KAJ9604315.1"/>
    </source>
</evidence>
<evidence type="ECO:0000256" key="4">
    <source>
        <dbReference type="ARBA" id="ARBA00022786"/>
    </source>
</evidence>
<reference evidence="7" key="1">
    <citation type="submission" date="2022-10" db="EMBL/GenBank/DDBJ databases">
        <title>Culturing micro-colonial fungi from biological soil crusts in the Mojave desert and describing Neophaeococcomyces mojavensis, and introducing the new genera and species Taxawa tesnikishii.</title>
        <authorList>
            <person name="Kurbessoian T."/>
            <person name="Stajich J.E."/>
        </authorList>
    </citation>
    <scope>NUCLEOTIDE SEQUENCE</scope>
    <source>
        <strain evidence="7">TK_41</strain>
    </source>
</reference>
<evidence type="ECO:0000256" key="6">
    <source>
        <dbReference type="SAM" id="MobiDB-lite"/>
    </source>
</evidence>
<protein>
    <recommendedName>
        <fullName evidence="9">Anaphase-promoting complex subunit 13</fullName>
    </recommendedName>
</protein>
<dbReference type="PANTHER" id="PTHR28526">
    <property type="entry name" value="ANAPHASE-PROMOTING COMPLEX SUBUNIT 13"/>
    <property type="match status" value="1"/>
</dbReference>
<accession>A0AA38X032</accession>
<dbReference type="InterPro" id="IPR008401">
    <property type="entry name" value="Apc13"/>
</dbReference>
<keyword evidence="4" id="KW-0833">Ubl conjugation pathway</keyword>
<feature type="region of interest" description="Disordered" evidence="6">
    <location>
        <begin position="174"/>
        <end position="201"/>
    </location>
</feature>
<gene>
    <name evidence="7" type="ORF">H2200_011149</name>
</gene>